<protein>
    <recommendedName>
        <fullName evidence="5">C2H2-type domain-containing protein</fullName>
    </recommendedName>
</protein>
<proteinExistence type="predicted"/>
<feature type="coiled-coil region" evidence="1">
    <location>
        <begin position="224"/>
        <end position="251"/>
    </location>
</feature>
<dbReference type="AlphaFoldDB" id="A0ABD3QJY4"/>
<dbReference type="Proteomes" id="UP001530400">
    <property type="component" value="Unassembled WGS sequence"/>
</dbReference>
<evidence type="ECO:0000256" key="1">
    <source>
        <dbReference type="SAM" id="Coils"/>
    </source>
</evidence>
<organism evidence="3 4">
    <name type="scientific">Cyclotella atomus</name>
    <dbReference type="NCBI Taxonomy" id="382360"/>
    <lineage>
        <taxon>Eukaryota</taxon>
        <taxon>Sar</taxon>
        <taxon>Stramenopiles</taxon>
        <taxon>Ochrophyta</taxon>
        <taxon>Bacillariophyta</taxon>
        <taxon>Coscinodiscophyceae</taxon>
        <taxon>Thalassiosirophycidae</taxon>
        <taxon>Stephanodiscales</taxon>
        <taxon>Stephanodiscaceae</taxon>
        <taxon>Cyclotella</taxon>
    </lineage>
</organism>
<evidence type="ECO:0008006" key="5">
    <source>
        <dbReference type="Google" id="ProtNLM"/>
    </source>
</evidence>
<evidence type="ECO:0000313" key="4">
    <source>
        <dbReference type="Proteomes" id="UP001530400"/>
    </source>
</evidence>
<reference evidence="3 4" key="1">
    <citation type="submission" date="2024-10" db="EMBL/GenBank/DDBJ databases">
        <title>Updated reference genomes for cyclostephanoid diatoms.</title>
        <authorList>
            <person name="Roberts W.R."/>
            <person name="Alverson A.J."/>
        </authorList>
    </citation>
    <scope>NUCLEOTIDE SEQUENCE [LARGE SCALE GENOMIC DNA]</scope>
    <source>
        <strain evidence="3 4">AJA010-31</strain>
    </source>
</reference>
<name>A0ABD3QJY4_9STRA</name>
<comment type="caution">
    <text evidence="3">The sequence shown here is derived from an EMBL/GenBank/DDBJ whole genome shotgun (WGS) entry which is preliminary data.</text>
</comment>
<feature type="region of interest" description="Disordered" evidence="2">
    <location>
        <begin position="157"/>
        <end position="198"/>
    </location>
</feature>
<evidence type="ECO:0000313" key="3">
    <source>
        <dbReference type="EMBL" id="KAL3800219.1"/>
    </source>
</evidence>
<keyword evidence="1" id="KW-0175">Coiled coil</keyword>
<accession>A0ABD3QJY4</accession>
<keyword evidence="4" id="KW-1185">Reference proteome</keyword>
<dbReference type="EMBL" id="JALLPJ020000165">
    <property type="protein sequence ID" value="KAL3800219.1"/>
    <property type="molecule type" value="Genomic_DNA"/>
</dbReference>
<gene>
    <name evidence="3" type="ORF">ACHAWO_005686</name>
</gene>
<sequence length="259" mass="29782">MDEIAAAAEIMVPALPEGDIEAAVAAAVNDAAMSEVAAQVVADPPKQKRVHRAKALSPKQAVTKFWSRGIYVIANEDLDIDANETSDEVRGSKYIIRCRCSPTCKTSFAGWDAYAYNRHFSYKKHVKWEQLRTELGWDESEAYREFVKFIEMTLDDDDEEEEYEEPPKKRGRKPKNHASAPLPKLKKSKRISRSEERRQQEMHYMNLWRETRAELKVMRQQLKVETIQESIDELNVDIAGLKRKKDEWAKLLGIQGAEV</sequence>
<evidence type="ECO:0000256" key="2">
    <source>
        <dbReference type="SAM" id="MobiDB-lite"/>
    </source>
</evidence>